<evidence type="ECO:0000313" key="3">
    <source>
        <dbReference type="EMBL" id="TXK79690.1"/>
    </source>
</evidence>
<sequence>MTMTLWWTLLIIFGLVLANLWLIRRNKKLQQEKPKREIRQKKTAEGGVTGTIVAGSGTDGSRIKQVDTDHHHSSSEGGSDSGGSGGD</sequence>
<feature type="transmembrane region" description="Helical" evidence="2">
    <location>
        <begin position="6"/>
        <end position="23"/>
    </location>
</feature>
<accession>A0A5C8LX91</accession>
<comment type="caution">
    <text evidence="3">The sequence shown here is derived from an EMBL/GenBank/DDBJ whole genome shotgun (WGS) entry which is preliminary data.</text>
</comment>
<keyword evidence="2" id="KW-1133">Transmembrane helix</keyword>
<keyword evidence="2" id="KW-0472">Membrane</keyword>
<proteinExistence type="predicted"/>
<keyword evidence="4" id="KW-1185">Reference proteome</keyword>
<feature type="compositionally biased region" description="Basic and acidic residues" evidence="1">
    <location>
        <begin position="61"/>
        <end position="74"/>
    </location>
</feature>
<name>A0A5C8LX91_9GAMM</name>
<protein>
    <submittedName>
        <fullName evidence="3">Uncharacterized protein</fullName>
    </submittedName>
</protein>
<dbReference type="AlphaFoldDB" id="A0A5C8LX91"/>
<evidence type="ECO:0000256" key="1">
    <source>
        <dbReference type="SAM" id="MobiDB-lite"/>
    </source>
</evidence>
<organism evidence="3 4">
    <name type="scientific">Rheinheimera tangshanensis</name>
    <dbReference type="NCBI Taxonomy" id="400153"/>
    <lineage>
        <taxon>Bacteria</taxon>
        <taxon>Pseudomonadati</taxon>
        <taxon>Pseudomonadota</taxon>
        <taxon>Gammaproteobacteria</taxon>
        <taxon>Chromatiales</taxon>
        <taxon>Chromatiaceae</taxon>
        <taxon>Rheinheimera</taxon>
    </lineage>
</organism>
<dbReference type="OrthoDB" id="5772684at2"/>
<dbReference type="RefSeq" id="WP_147904777.1">
    <property type="nucleotide sequence ID" value="NZ_BAAAGC010000014.1"/>
</dbReference>
<reference evidence="3 4" key="1">
    <citation type="submission" date="2019-08" db="EMBL/GenBank/DDBJ databases">
        <title>Draft genome analysis of Rheinheimera tangshanensis isolated from the roots of fresh rice plants (Oryza sativa).</title>
        <authorList>
            <person name="Yu Q."/>
            <person name="Qi Y."/>
            <person name="Zhang H."/>
            <person name="Pu J."/>
        </authorList>
    </citation>
    <scope>NUCLEOTIDE SEQUENCE [LARGE SCALE GENOMIC DNA]</scope>
    <source>
        <strain evidence="3 4">JA3-B52</strain>
    </source>
</reference>
<gene>
    <name evidence="3" type="ORF">FU839_13400</name>
</gene>
<dbReference type="EMBL" id="VRLR01000009">
    <property type="protein sequence ID" value="TXK79690.1"/>
    <property type="molecule type" value="Genomic_DNA"/>
</dbReference>
<evidence type="ECO:0000313" key="4">
    <source>
        <dbReference type="Proteomes" id="UP000321814"/>
    </source>
</evidence>
<feature type="compositionally biased region" description="Basic and acidic residues" evidence="1">
    <location>
        <begin position="31"/>
        <end position="44"/>
    </location>
</feature>
<feature type="region of interest" description="Disordered" evidence="1">
    <location>
        <begin position="31"/>
        <end position="87"/>
    </location>
</feature>
<dbReference type="Proteomes" id="UP000321814">
    <property type="component" value="Unassembled WGS sequence"/>
</dbReference>
<evidence type="ECO:0000256" key="2">
    <source>
        <dbReference type="SAM" id="Phobius"/>
    </source>
</evidence>
<keyword evidence="2" id="KW-0812">Transmembrane</keyword>